<dbReference type="InterPro" id="IPR036236">
    <property type="entry name" value="Znf_C2H2_sf"/>
</dbReference>
<evidence type="ECO:0000256" key="2">
    <source>
        <dbReference type="ARBA" id="ARBA00022723"/>
    </source>
</evidence>
<dbReference type="Gene3D" id="3.30.160.60">
    <property type="entry name" value="Classic Zinc Finger"/>
    <property type="match status" value="5"/>
</dbReference>
<gene>
    <name evidence="12 13 14" type="primary">LOC106474147</name>
</gene>
<dbReference type="RefSeq" id="XP_022258226.1">
    <property type="nucleotide sequence ID" value="XM_022402518.1"/>
</dbReference>
<keyword evidence="4" id="KW-0862">Zinc</keyword>
<evidence type="ECO:0000256" key="4">
    <source>
        <dbReference type="ARBA" id="ARBA00022833"/>
    </source>
</evidence>
<feature type="domain" description="C2H2-type" evidence="10">
    <location>
        <begin position="672"/>
        <end position="701"/>
    </location>
</feature>
<feature type="domain" description="C2H2-type" evidence="10">
    <location>
        <begin position="913"/>
        <end position="941"/>
    </location>
</feature>
<keyword evidence="3 8" id="KW-0863">Zinc-finger</keyword>
<organism evidence="11 12">
    <name type="scientific">Limulus polyphemus</name>
    <name type="common">Atlantic horseshoe crab</name>
    <dbReference type="NCBI Taxonomy" id="6850"/>
    <lineage>
        <taxon>Eukaryota</taxon>
        <taxon>Metazoa</taxon>
        <taxon>Ecdysozoa</taxon>
        <taxon>Arthropoda</taxon>
        <taxon>Chelicerata</taxon>
        <taxon>Merostomata</taxon>
        <taxon>Xiphosura</taxon>
        <taxon>Limulidae</taxon>
        <taxon>Limulus</taxon>
    </lineage>
</organism>
<dbReference type="Proteomes" id="UP000694941">
    <property type="component" value="Unplaced"/>
</dbReference>
<dbReference type="RefSeq" id="XP_013790292.1">
    <property type="nucleotide sequence ID" value="XM_013934838.2"/>
</dbReference>
<evidence type="ECO:0000313" key="14">
    <source>
        <dbReference type="RefSeq" id="XP_022258226.1"/>
    </source>
</evidence>
<feature type="domain" description="C2H2-type" evidence="10">
    <location>
        <begin position="762"/>
        <end position="789"/>
    </location>
</feature>
<feature type="region of interest" description="Disordered" evidence="9">
    <location>
        <begin position="591"/>
        <end position="622"/>
    </location>
</feature>
<keyword evidence="2" id="KW-0479">Metal-binding</keyword>
<evidence type="ECO:0000313" key="11">
    <source>
        <dbReference type="Proteomes" id="UP000694941"/>
    </source>
</evidence>
<dbReference type="PANTHER" id="PTHR46179:SF13">
    <property type="entry name" value="C2H2-TYPE DOMAIN-CONTAINING PROTEIN"/>
    <property type="match status" value="1"/>
</dbReference>
<keyword evidence="7" id="KW-0539">Nucleus</keyword>
<proteinExistence type="predicted"/>
<dbReference type="PROSITE" id="PS00028">
    <property type="entry name" value="ZINC_FINGER_C2H2_1"/>
    <property type="match status" value="5"/>
</dbReference>
<dbReference type="RefSeq" id="XP_022258225.1">
    <property type="nucleotide sequence ID" value="XM_022402517.1"/>
</dbReference>
<keyword evidence="5" id="KW-0805">Transcription regulation</keyword>
<reference evidence="12 13" key="1">
    <citation type="submission" date="2025-05" db="UniProtKB">
        <authorList>
            <consortium name="RefSeq"/>
        </authorList>
    </citation>
    <scope>IDENTIFICATION</scope>
    <source>
        <tissue evidence="12 13">Muscle</tissue>
    </source>
</reference>
<dbReference type="InterPro" id="IPR051061">
    <property type="entry name" value="Zinc_finger_trans_reg"/>
</dbReference>
<dbReference type="SUPFAM" id="SSF57667">
    <property type="entry name" value="beta-beta-alpha zinc fingers"/>
    <property type="match status" value="4"/>
</dbReference>
<evidence type="ECO:0000256" key="6">
    <source>
        <dbReference type="ARBA" id="ARBA00023163"/>
    </source>
</evidence>
<evidence type="ECO:0000256" key="5">
    <source>
        <dbReference type="ARBA" id="ARBA00023015"/>
    </source>
</evidence>
<evidence type="ECO:0000256" key="9">
    <source>
        <dbReference type="SAM" id="MobiDB-lite"/>
    </source>
</evidence>
<feature type="domain" description="C2H2-type" evidence="10">
    <location>
        <begin position="796"/>
        <end position="824"/>
    </location>
</feature>
<feature type="compositionally biased region" description="Polar residues" evidence="9">
    <location>
        <begin position="610"/>
        <end position="622"/>
    </location>
</feature>
<feature type="domain" description="C2H2-type" evidence="10">
    <location>
        <begin position="547"/>
        <end position="576"/>
    </location>
</feature>
<evidence type="ECO:0000256" key="1">
    <source>
        <dbReference type="ARBA" id="ARBA00004123"/>
    </source>
</evidence>
<dbReference type="GeneID" id="106474147"/>
<dbReference type="InterPro" id="IPR013087">
    <property type="entry name" value="Znf_C2H2_type"/>
</dbReference>
<keyword evidence="6" id="KW-0804">Transcription</keyword>
<feature type="domain" description="C2H2-type" evidence="10">
    <location>
        <begin position="853"/>
        <end position="880"/>
    </location>
</feature>
<evidence type="ECO:0000256" key="3">
    <source>
        <dbReference type="ARBA" id="ARBA00022771"/>
    </source>
</evidence>
<dbReference type="PROSITE" id="PS50157">
    <property type="entry name" value="ZINC_FINGER_C2H2_2"/>
    <property type="match status" value="8"/>
</dbReference>
<dbReference type="PANTHER" id="PTHR46179">
    <property type="entry name" value="ZINC FINGER PROTEIN"/>
    <property type="match status" value="1"/>
</dbReference>
<dbReference type="SMART" id="SM00355">
    <property type="entry name" value="ZnF_C2H2"/>
    <property type="match status" value="11"/>
</dbReference>
<comment type="subcellular location">
    <subcellularLocation>
        <location evidence="1">Nucleus</location>
    </subcellularLocation>
</comment>
<evidence type="ECO:0000256" key="8">
    <source>
        <dbReference type="PROSITE-ProRule" id="PRU00042"/>
    </source>
</evidence>
<keyword evidence="11" id="KW-1185">Reference proteome</keyword>
<accession>A0ABM1BX03</accession>
<name>A0ABM1BX03_LIMPO</name>
<sequence>MSKERAQDLKLICGKIGYSSSANVSQAELVDPMATAMATNGSQSVNSDLNATMFGPLMPINAAFPAVQKRTMSSTGAPLSTWLSYTLKSSGDSTMSDSLPQVPEFDSVLCSQENQNQFDLTSSQVSPQNAKNWLPGFNTMPLTTSVYRQLSQLAPKSSSEFVQVCQSNPVQRTAKMPFKNHVAKVDSPVTLSQQNLAFVRKGDSLQAANALISQELQGNFVPMSESTSLCLLGGLNVISTPLSSPTQTVSSSNYSTYDEGPVESSQPQLMLDGSVFETQFVISTSVPTSSHFPGLRVMSGLPQEPSNLFQLSSSPSTSSSVLPASTSSVGSIVLDSSAMNPVNNPLGSVTLASAMNPVHTPLGSVSLAPAMNHVNTSLGSVTLPSTMSPENNSADSINTHSVGSLSNASLISANLTSAAKDSFPVPSGSLIFSEHLQNVNIDSMDVSFAVEELKCYKCKFCMYANLQRDHVVTHIKTNHQMQLSDPVVTRTNELSSQAKTTNHMLSNSLTSPFFSSYCSGPVNEVREETTRTAFTNAHPSNNSEGRFLCGKCRQTFSELEECRKHLSTVHHVNAKHVQLEYLDENMEPLDKKKHFDNTKGKKNSTKKNTENQLSRKLSVSDTQPLKSSKAAILPKVGENPKVLVSIKKKNNGEMSISRKAWQKKMKKEQGSYICEYKGCNVRFRNLDNLDFHRKCHIKDDSTFSCAECSIILNRWGSMAGHLWRTHLIDLELHACDQCSFKTYSLSKLESLHKRIHVDERPFLCDVCGKGFKTNKQLRTHKAYHQKASSVSQRSGCVCEICQRHFSDRRFLKIHKDTIHNKIRPFLCTFCGYSASSRGTLKMHIRQHTGEKPFACDVCVYRTSDHNSLRRHKMQHSGERPYKCPYCSYASIQASTYKTHLKIKHPGMNDGLMFSCKQCSFRTLKKDNLATHISSDHPRSPPKATIEQLKSIGFSKLLHSTLNQSQPSNITVLPNTSQSLSLGEAVDIAVSQGSDGTGSTPLFVFKAIEEFNKKIVQQSTS</sequence>
<evidence type="ECO:0000259" key="10">
    <source>
        <dbReference type="PROSITE" id="PS50157"/>
    </source>
</evidence>
<evidence type="ECO:0000313" key="13">
    <source>
        <dbReference type="RefSeq" id="XP_022258225.1"/>
    </source>
</evidence>
<protein>
    <submittedName>
        <fullName evidence="12 14">Zinc finger protein 616-like isoform X1</fullName>
    </submittedName>
    <submittedName>
        <fullName evidence="13">Zinc finger protein 616-like isoform X2</fullName>
    </submittedName>
</protein>
<evidence type="ECO:0000313" key="12">
    <source>
        <dbReference type="RefSeq" id="XP_013790292.1"/>
    </source>
</evidence>
<feature type="domain" description="C2H2-type" evidence="10">
    <location>
        <begin position="825"/>
        <end position="852"/>
    </location>
</feature>
<feature type="domain" description="C2H2-type" evidence="10">
    <location>
        <begin position="881"/>
        <end position="909"/>
    </location>
</feature>
<evidence type="ECO:0000256" key="7">
    <source>
        <dbReference type="ARBA" id="ARBA00023242"/>
    </source>
</evidence>